<sequence>MDVGSVPSRKDTFYYMKEFVDCAYEFRTECNPIKNAFRVRKKYAWSKMSTGITYDREILS</sequence>
<reference evidence="1" key="1">
    <citation type="submission" date="2021-06" db="EMBL/GenBank/DDBJ databases">
        <authorList>
            <person name="Kallberg Y."/>
            <person name="Tangrot J."/>
            <person name="Rosling A."/>
        </authorList>
    </citation>
    <scope>NUCLEOTIDE SEQUENCE</scope>
    <source>
        <strain evidence="1">IA702</strain>
    </source>
</reference>
<dbReference type="EMBL" id="CAJVPJ010000049">
    <property type="protein sequence ID" value="CAG8466366.1"/>
    <property type="molecule type" value="Genomic_DNA"/>
</dbReference>
<dbReference type="Proteomes" id="UP000789572">
    <property type="component" value="Unassembled WGS sequence"/>
</dbReference>
<organism evidence="1 2">
    <name type="scientific">Paraglomus occultum</name>
    <dbReference type="NCBI Taxonomy" id="144539"/>
    <lineage>
        <taxon>Eukaryota</taxon>
        <taxon>Fungi</taxon>
        <taxon>Fungi incertae sedis</taxon>
        <taxon>Mucoromycota</taxon>
        <taxon>Glomeromycotina</taxon>
        <taxon>Glomeromycetes</taxon>
        <taxon>Paraglomerales</taxon>
        <taxon>Paraglomeraceae</taxon>
        <taxon>Paraglomus</taxon>
    </lineage>
</organism>
<evidence type="ECO:0000313" key="2">
    <source>
        <dbReference type="Proteomes" id="UP000789572"/>
    </source>
</evidence>
<gene>
    <name evidence="1" type="ORF">POCULU_LOCUS817</name>
</gene>
<keyword evidence="2" id="KW-1185">Reference proteome</keyword>
<accession>A0A9N8VU26</accession>
<dbReference type="AlphaFoldDB" id="A0A9N8VU26"/>
<proteinExistence type="predicted"/>
<evidence type="ECO:0000313" key="1">
    <source>
        <dbReference type="EMBL" id="CAG8466366.1"/>
    </source>
</evidence>
<protein>
    <submittedName>
        <fullName evidence="1">4706_t:CDS:1</fullName>
    </submittedName>
</protein>
<name>A0A9N8VU26_9GLOM</name>
<comment type="caution">
    <text evidence="1">The sequence shown here is derived from an EMBL/GenBank/DDBJ whole genome shotgun (WGS) entry which is preliminary data.</text>
</comment>